<dbReference type="EMBL" id="CAXIEN010000402">
    <property type="protein sequence ID" value="CAL1296649.1"/>
    <property type="molecule type" value="Genomic_DNA"/>
</dbReference>
<comment type="caution">
    <text evidence="1">The sequence shown here is derived from an EMBL/GenBank/DDBJ whole genome shotgun (WGS) entry which is preliminary data.</text>
</comment>
<evidence type="ECO:0000313" key="1">
    <source>
        <dbReference type="EMBL" id="CAL1296649.1"/>
    </source>
</evidence>
<accession>A0AAV2BL72</accession>
<proteinExistence type="predicted"/>
<gene>
    <name evidence="1" type="ORF">LARSCL_LOCUS19895</name>
</gene>
<keyword evidence="2" id="KW-1185">Reference proteome</keyword>
<name>A0AAV2BL72_9ARAC</name>
<reference evidence="1 2" key="1">
    <citation type="submission" date="2024-04" db="EMBL/GenBank/DDBJ databases">
        <authorList>
            <person name="Rising A."/>
            <person name="Reimegard J."/>
            <person name="Sonavane S."/>
            <person name="Akerstrom W."/>
            <person name="Nylinder S."/>
            <person name="Hedman E."/>
            <person name="Kallberg Y."/>
        </authorList>
    </citation>
    <scope>NUCLEOTIDE SEQUENCE [LARGE SCALE GENOMIC DNA]</scope>
</reference>
<feature type="non-terminal residue" evidence="1">
    <location>
        <position position="1"/>
    </location>
</feature>
<dbReference type="AlphaFoldDB" id="A0AAV2BL72"/>
<protein>
    <submittedName>
        <fullName evidence="1">Uncharacterized protein</fullName>
    </submittedName>
</protein>
<dbReference type="Proteomes" id="UP001497382">
    <property type="component" value="Unassembled WGS sequence"/>
</dbReference>
<sequence length="34" mass="3556">FQAPITIIVEIIRGVAGGVPIGCIITNAEETNVF</sequence>
<organism evidence="1 2">
    <name type="scientific">Larinioides sclopetarius</name>
    <dbReference type="NCBI Taxonomy" id="280406"/>
    <lineage>
        <taxon>Eukaryota</taxon>
        <taxon>Metazoa</taxon>
        <taxon>Ecdysozoa</taxon>
        <taxon>Arthropoda</taxon>
        <taxon>Chelicerata</taxon>
        <taxon>Arachnida</taxon>
        <taxon>Araneae</taxon>
        <taxon>Araneomorphae</taxon>
        <taxon>Entelegynae</taxon>
        <taxon>Araneoidea</taxon>
        <taxon>Araneidae</taxon>
        <taxon>Larinioides</taxon>
    </lineage>
</organism>
<evidence type="ECO:0000313" key="2">
    <source>
        <dbReference type="Proteomes" id="UP001497382"/>
    </source>
</evidence>